<organism evidence="15 16">
    <name type="scientific">Ornithorhynchus anatinus</name>
    <name type="common">Duckbill platypus</name>
    <dbReference type="NCBI Taxonomy" id="9258"/>
    <lineage>
        <taxon>Eukaryota</taxon>
        <taxon>Metazoa</taxon>
        <taxon>Chordata</taxon>
        <taxon>Craniata</taxon>
        <taxon>Vertebrata</taxon>
        <taxon>Euteleostomi</taxon>
        <taxon>Mammalia</taxon>
        <taxon>Monotremata</taxon>
        <taxon>Ornithorhynchidae</taxon>
        <taxon>Ornithorhynchus</taxon>
    </lineage>
</organism>
<comment type="similarity">
    <text evidence="3 13">Belongs to the G-protein coupled receptor 1 family.</text>
</comment>
<dbReference type="InterPro" id="IPR004072">
    <property type="entry name" value="Vmron_rcpt_1"/>
</dbReference>
<feature type="transmembrane region" description="Helical" evidence="13">
    <location>
        <begin position="169"/>
        <end position="190"/>
    </location>
</feature>
<comment type="subcellular location">
    <subcellularLocation>
        <location evidence="2 13">Cell membrane</location>
        <topology evidence="2 13">Multi-pass membrane protein</topology>
    </subcellularLocation>
</comment>
<keyword evidence="6 13" id="KW-0812">Transmembrane</keyword>
<dbReference type="AlphaFoldDB" id="F7DZN9"/>
<proteinExistence type="inferred from homology"/>
<keyword evidence="8 13" id="KW-0297">G-protein coupled receptor</keyword>
<dbReference type="PANTHER" id="PTHR24062">
    <property type="entry name" value="VOMERONASAL TYPE-1 RECEPTOR"/>
    <property type="match status" value="1"/>
</dbReference>
<dbReference type="GO" id="GO:0005886">
    <property type="term" value="C:plasma membrane"/>
    <property type="evidence" value="ECO:0000318"/>
    <property type="project" value="GO_Central"/>
</dbReference>
<feature type="domain" description="G-protein coupled receptors family 1 profile" evidence="14">
    <location>
        <begin position="22"/>
        <end position="260"/>
    </location>
</feature>
<keyword evidence="11" id="KW-0325">Glycoprotein</keyword>
<dbReference type="InParanoid" id="F7DZN9"/>
<keyword evidence="16" id="KW-1185">Reference proteome</keyword>
<dbReference type="GO" id="GO:0005550">
    <property type="term" value="F:pheromone binding"/>
    <property type="evidence" value="ECO:0000318"/>
    <property type="project" value="GO_Central"/>
</dbReference>
<name>F7DZN9_ORNAN</name>
<keyword evidence="4 13" id="KW-1003">Cell membrane</keyword>
<dbReference type="GO" id="GO:0019236">
    <property type="term" value="P:response to pheromone"/>
    <property type="evidence" value="ECO:0007669"/>
    <property type="project" value="UniProtKB-KW"/>
</dbReference>
<evidence type="ECO:0000256" key="6">
    <source>
        <dbReference type="ARBA" id="ARBA00022692"/>
    </source>
</evidence>
<evidence type="ECO:0000256" key="1">
    <source>
        <dbReference type="ARBA" id="ARBA00003878"/>
    </source>
</evidence>
<dbReference type="FunFam" id="1.20.1070.10:FF:000033">
    <property type="entry name" value="Vomeronasal type-1 receptor"/>
    <property type="match status" value="1"/>
</dbReference>
<dbReference type="GO" id="GO:0016503">
    <property type="term" value="F:pheromone receptor activity"/>
    <property type="evidence" value="ECO:0007669"/>
    <property type="project" value="InterPro"/>
</dbReference>
<evidence type="ECO:0000256" key="5">
    <source>
        <dbReference type="ARBA" id="ARBA00022507"/>
    </source>
</evidence>
<evidence type="ECO:0000256" key="11">
    <source>
        <dbReference type="ARBA" id="ARBA00023180"/>
    </source>
</evidence>
<dbReference type="InterPro" id="IPR017452">
    <property type="entry name" value="GPCR_Rhodpsn_7TM"/>
</dbReference>
<dbReference type="GeneTree" id="ENSGT00960000186612"/>
<feature type="transmembrane region" description="Helical" evidence="13">
    <location>
        <begin position="210"/>
        <end position="234"/>
    </location>
</feature>
<accession>F7DZN9</accession>
<dbReference type="Gene3D" id="1.20.1070.10">
    <property type="entry name" value="Rhodopsin 7-helix transmembrane proteins"/>
    <property type="match status" value="1"/>
</dbReference>
<dbReference type="Ensembl" id="ENSOANT00000024541.2">
    <property type="protein sequence ID" value="ENSOANP00000024537.2"/>
    <property type="gene ID" value="ENSOANG00000015579.2"/>
</dbReference>
<evidence type="ECO:0000256" key="3">
    <source>
        <dbReference type="ARBA" id="ARBA00010663"/>
    </source>
</evidence>
<evidence type="ECO:0000256" key="9">
    <source>
        <dbReference type="ARBA" id="ARBA00023136"/>
    </source>
</evidence>
<reference evidence="15" key="2">
    <citation type="submission" date="2025-08" db="UniProtKB">
        <authorList>
            <consortium name="Ensembl"/>
        </authorList>
    </citation>
    <scope>IDENTIFICATION</scope>
    <source>
        <strain evidence="15">Glennie</strain>
    </source>
</reference>
<evidence type="ECO:0000256" key="12">
    <source>
        <dbReference type="ARBA" id="ARBA00023224"/>
    </source>
</evidence>
<sequence length="288" mass="32912">MLLSDLIFIILFLIQTGVGLLENSILFILHARVFSSQAYHKKSTDLILAYLTMANMVTLLTQVAPGMVLAIIWDYSLGVVGCRIVLYIRRVSRSLTIRTTCLLSVFQAITISPSTSLWTQFKRSLPKYILPAFLFFWVLNLKVEMNILKSIESSKNVTLTIHIDSKKCCINVIFVFLMSWSSGYMVLVLYQHRKQVQHIHIQCHPATQTILLLVTCFVSFYCINSSLALALNFIKEDDLRFYDLVSFLGSLHSLLESYIFLSSHLDCPSNAHSFPSIHILHPALFLWR</sequence>
<evidence type="ECO:0000259" key="14">
    <source>
        <dbReference type="PROSITE" id="PS50262"/>
    </source>
</evidence>
<keyword evidence="9 13" id="KW-0472">Membrane</keyword>
<comment type="function">
    <text evidence="1">Putative pheromone receptor.</text>
</comment>
<dbReference type="SUPFAM" id="SSF81321">
    <property type="entry name" value="Family A G protein-coupled receptor-like"/>
    <property type="match status" value="1"/>
</dbReference>
<evidence type="ECO:0000313" key="16">
    <source>
        <dbReference type="Proteomes" id="UP000002279"/>
    </source>
</evidence>
<feature type="transmembrane region" description="Helical" evidence="13">
    <location>
        <begin position="70"/>
        <end position="88"/>
    </location>
</feature>
<evidence type="ECO:0000256" key="8">
    <source>
        <dbReference type="ARBA" id="ARBA00023040"/>
    </source>
</evidence>
<keyword evidence="7 13" id="KW-1133">Transmembrane helix</keyword>
<protein>
    <recommendedName>
        <fullName evidence="13">Vomeronasal type-1 receptor</fullName>
    </recommendedName>
</protein>
<reference evidence="15 16" key="1">
    <citation type="journal article" date="2008" name="Nature">
        <title>Genome analysis of the platypus reveals unique signatures of evolution.</title>
        <authorList>
            <person name="Warren W.C."/>
            <person name="Hillier L.W."/>
            <person name="Marshall Graves J.A."/>
            <person name="Birney E."/>
            <person name="Ponting C.P."/>
            <person name="Grutzner F."/>
            <person name="Belov K."/>
            <person name="Miller W."/>
            <person name="Clarke L."/>
            <person name="Chinwalla A.T."/>
            <person name="Yang S.P."/>
            <person name="Heger A."/>
            <person name="Locke D.P."/>
            <person name="Miethke P."/>
            <person name="Waters P.D."/>
            <person name="Veyrunes F."/>
            <person name="Fulton L."/>
            <person name="Fulton B."/>
            <person name="Graves T."/>
            <person name="Wallis J."/>
            <person name="Puente X.S."/>
            <person name="Lopez-Otin C."/>
            <person name="Ordonez G.R."/>
            <person name="Eichler E.E."/>
            <person name="Chen L."/>
            <person name="Cheng Z."/>
            <person name="Deakin J.E."/>
            <person name="Alsop A."/>
            <person name="Thompson K."/>
            <person name="Kirby P."/>
            <person name="Papenfuss A.T."/>
            <person name="Wakefield M.J."/>
            <person name="Olender T."/>
            <person name="Lancet D."/>
            <person name="Huttley G.A."/>
            <person name="Smit A.F."/>
            <person name="Pask A."/>
            <person name="Temple-Smith P."/>
            <person name="Batzer M.A."/>
            <person name="Walker J.A."/>
            <person name="Konkel M.K."/>
            <person name="Harris R.S."/>
            <person name="Whittington C.M."/>
            <person name="Wong E.S."/>
            <person name="Gemmell N.J."/>
            <person name="Buschiazzo E."/>
            <person name="Vargas Jentzsch I.M."/>
            <person name="Merkel A."/>
            <person name="Schmitz J."/>
            <person name="Zemann A."/>
            <person name="Churakov G."/>
            <person name="Kriegs J.O."/>
            <person name="Brosius J."/>
            <person name="Murchison E.P."/>
            <person name="Sachidanandam R."/>
            <person name="Smith C."/>
            <person name="Hannon G.J."/>
            <person name="Tsend-Ayush E."/>
            <person name="McMillan D."/>
            <person name="Attenborough R."/>
            <person name="Rens W."/>
            <person name="Ferguson-Smith M."/>
            <person name="Lefevre C.M."/>
            <person name="Sharp J.A."/>
            <person name="Nicholas K.R."/>
            <person name="Ray D.A."/>
            <person name="Kube M."/>
            <person name="Reinhardt R."/>
            <person name="Pringle T.H."/>
            <person name="Taylor J."/>
            <person name="Jones R.C."/>
            <person name="Nixon B."/>
            <person name="Dacheux J.L."/>
            <person name="Niwa H."/>
            <person name="Sekita Y."/>
            <person name="Huang X."/>
            <person name="Stark A."/>
            <person name="Kheradpour P."/>
            <person name="Kellis M."/>
            <person name="Flicek P."/>
            <person name="Chen Y."/>
            <person name="Webber C."/>
            <person name="Hardison R."/>
            <person name="Nelson J."/>
            <person name="Hallsworth-Pepin K."/>
            <person name="Delehaunty K."/>
            <person name="Markovic C."/>
            <person name="Minx P."/>
            <person name="Feng Y."/>
            <person name="Kremitzki C."/>
            <person name="Mitreva M."/>
            <person name="Glasscock J."/>
            <person name="Wylie T."/>
            <person name="Wohldmann P."/>
            <person name="Thiru P."/>
            <person name="Nhan M.N."/>
            <person name="Pohl C.S."/>
            <person name="Smith S.M."/>
            <person name="Hou S."/>
            <person name="Nefedov M."/>
            <person name="de Jong P.J."/>
            <person name="Renfree M.B."/>
            <person name="Mardis E.R."/>
            <person name="Wilson R.K."/>
        </authorList>
    </citation>
    <scope>NUCLEOTIDE SEQUENCE [LARGE SCALE GENOMIC DNA]</scope>
    <source>
        <strain evidence="15 16">Glennie</strain>
    </source>
</reference>
<reference evidence="15" key="3">
    <citation type="submission" date="2025-09" db="UniProtKB">
        <authorList>
            <consortium name="Ensembl"/>
        </authorList>
    </citation>
    <scope>IDENTIFICATION</scope>
    <source>
        <strain evidence="15">Glennie</strain>
    </source>
</reference>
<evidence type="ECO:0000256" key="4">
    <source>
        <dbReference type="ARBA" id="ARBA00022475"/>
    </source>
</evidence>
<evidence type="ECO:0000256" key="7">
    <source>
        <dbReference type="ARBA" id="ARBA00022989"/>
    </source>
</evidence>
<evidence type="ECO:0000256" key="13">
    <source>
        <dbReference type="RuleBase" id="RU364061"/>
    </source>
</evidence>
<dbReference type="GO" id="GO:0007606">
    <property type="term" value="P:sensory perception of chemical stimulus"/>
    <property type="evidence" value="ECO:0007669"/>
    <property type="project" value="UniProtKB-ARBA"/>
</dbReference>
<feature type="transmembrane region" description="Helical" evidence="13">
    <location>
        <begin position="128"/>
        <end position="148"/>
    </location>
</feature>
<keyword evidence="10 13" id="KW-0675">Receptor</keyword>
<evidence type="ECO:0000256" key="10">
    <source>
        <dbReference type="ARBA" id="ARBA00023170"/>
    </source>
</evidence>
<dbReference type="Proteomes" id="UP000002279">
    <property type="component" value="Chromosome X5"/>
</dbReference>
<dbReference type="HOGENOM" id="CLU_058641_0_1_1"/>
<feature type="transmembrane region" description="Helical" evidence="13">
    <location>
        <begin position="95"/>
        <end position="116"/>
    </location>
</feature>
<keyword evidence="12 13" id="KW-0807">Transducer</keyword>
<keyword evidence="5 13" id="KW-0589">Pheromone response</keyword>
<feature type="transmembrane region" description="Helical" evidence="13">
    <location>
        <begin position="6"/>
        <end position="34"/>
    </location>
</feature>
<evidence type="ECO:0000256" key="2">
    <source>
        <dbReference type="ARBA" id="ARBA00004651"/>
    </source>
</evidence>
<dbReference type="Pfam" id="PF03402">
    <property type="entry name" value="V1R"/>
    <property type="match status" value="2"/>
</dbReference>
<dbReference type="PROSITE" id="PS50262">
    <property type="entry name" value="G_PROTEIN_RECEP_F1_2"/>
    <property type="match status" value="1"/>
</dbReference>
<evidence type="ECO:0000313" key="15">
    <source>
        <dbReference type="Ensembl" id="ENSOANP00000024537.2"/>
    </source>
</evidence>